<protein>
    <submittedName>
        <fullName evidence="1">Uncharacterized protein</fullName>
    </submittedName>
</protein>
<evidence type="ECO:0000313" key="1">
    <source>
        <dbReference type="EMBL" id="CAE0707066.1"/>
    </source>
</evidence>
<name>A0A7S4A926_9STRA</name>
<dbReference type="EMBL" id="HBIW01026099">
    <property type="protein sequence ID" value="CAE0707066.1"/>
    <property type="molecule type" value="Transcribed_RNA"/>
</dbReference>
<proteinExistence type="predicted"/>
<sequence length="143" mass="16397">MSSDMRCRKPSLFLRLQASAAAEQFTPVVPIPMERGQWHGQTHFEGRISAHSLRGVWCGWALMVFPWCATLRAVDEDAYVRDFQCCFPQPLCGREYRRTSGTNTFHWHEHDEDWETFNNRLCACMAPGHPPDGCSVGVRVCCF</sequence>
<dbReference type="AlphaFoldDB" id="A0A7S4A926"/>
<reference evidence="1" key="1">
    <citation type="submission" date="2021-01" db="EMBL/GenBank/DDBJ databases">
        <authorList>
            <person name="Corre E."/>
            <person name="Pelletier E."/>
            <person name="Niang G."/>
            <person name="Scheremetjew M."/>
            <person name="Finn R."/>
            <person name="Kale V."/>
            <person name="Holt S."/>
            <person name="Cochrane G."/>
            <person name="Meng A."/>
            <person name="Brown T."/>
            <person name="Cohen L."/>
        </authorList>
    </citation>
    <scope>NUCLEOTIDE SEQUENCE</scope>
    <source>
        <strain evidence="1">CCMP1756</strain>
    </source>
</reference>
<accession>A0A7S4A926</accession>
<gene>
    <name evidence="1" type="ORF">PCAL00307_LOCUS22517</name>
</gene>
<organism evidence="1">
    <name type="scientific">Pelagomonas calceolata</name>
    <dbReference type="NCBI Taxonomy" id="35677"/>
    <lineage>
        <taxon>Eukaryota</taxon>
        <taxon>Sar</taxon>
        <taxon>Stramenopiles</taxon>
        <taxon>Ochrophyta</taxon>
        <taxon>Pelagophyceae</taxon>
        <taxon>Pelagomonadales</taxon>
        <taxon>Pelagomonadaceae</taxon>
        <taxon>Pelagomonas</taxon>
    </lineage>
</organism>